<feature type="transmembrane region" description="Helical" evidence="8">
    <location>
        <begin position="335"/>
        <end position="355"/>
    </location>
</feature>
<dbReference type="PANTHER" id="PTHR21229:SF1">
    <property type="entry name" value="GH17801P"/>
    <property type="match status" value="1"/>
</dbReference>
<dbReference type="GO" id="GO:0042147">
    <property type="term" value="P:retrograde transport, endosome to Golgi"/>
    <property type="evidence" value="ECO:0007669"/>
    <property type="project" value="TreeGrafter"/>
</dbReference>
<dbReference type="Pfam" id="PF21902">
    <property type="entry name" value="PTM1-like_N"/>
    <property type="match status" value="1"/>
</dbReference>
<evidence type="ECO:0000313" key="12">
    <source>
        <dbReference type="Proteomes" id="UP000033140"/>
    </source>
</evidence>
<dbReference type="InterPro" id="IPR009637">
    <property type="entry name" value="GPR107/GPR108-like"/>
</dbReference>
<dbReference type="GO" id="GO:0005829">
    <property type="term" value="C:cytosol"/>
    <property type="evidence" value="ECO:0007669"/>
    <property type="project" value="GOC"/>
</dbReference>
<protein>
    <recommendedName>
        <fullName evidence="13">Intimal thickness related receptor IRP domain-containing protein</fullName>
    </recommendedName>
</protein>
<feature type="transmembrane region" description="Helical" evidence="8">
    <location>
        <begin position="228"/>
        <end position="248"/>
    </location>
</feature>
<evidence type="ECO:0000256" key="1">
    <source>
        <dbReference type="ARBA" id="ARBA00004141"/>
    </source>
</evidence>
<comment type="subcellular location">
    <subcellularLocation>
        <location evidence="1">Membrane</location>
        <topology evidence="1">Multi-pass membrane protein</topology>
    </subcellularLocation>
</comment>
<dbReference type="EMBL" id="BACD03000001">
    <property type="protein sequence ID" value="GAO45790.1"/>
    <property type="molecule type" value="Genomic_DNA"/>
</dbReference>
<proteinExistence type="inferred from homology"/>
<evidence type="ECO:0000259" key="9">
    <source>
        <dbReference type="Pfam" id="PF06814"/>
    </source>
</evidence>
<evidence type="ECO:0008006" key="13">
    <source>
        <dbReference type="Google" id="ProtNLM"/>
    </source>
</evidence>
<reference evidence="11 12" key="3">
    <citation type="journal article" date="2015" name="Genome Announc.">
        <title>Draft Genome Sequence of the Archiascomycetous Yeast Saitoella complicata.</title>
        <authorList>
            <person name="Yamauchi K."/>
            <person name="Kondo S."/>
            <person name="Hamamoto M."/>
            <person name="Takahashi Y."/>
            <person name="Ogura Y."/>
            <person name="Hayashi T."/>
            <person name="Nishida H."/>
        </authorList>
    </citation>
    <scope>NUCLEOTIDE SEQUENCE [LARGE SCALE GENOMIC DNA]</scope>
    <source>
        <strain evidence="11 12">NRRL Y-17804</strain>
    </source>
</reference>
<sequence length="604" mass="67836">MSWGLSSCRAGPTHAGATSGSERAYTDNIAGLHSFRMRYLTGLLSLLALLLSLVAANEVSLNEVEWNQQRCSGMYSRLATGGKIKPFIEVSLPQPIRSEENQVVALIIFEWTDVNRIGRVVKNAAESEYGWTEYAYVCDNSAISLDLCEKSQYGQFLLDPAVGNNTRSIYTTSIHLNDTTPIKYPVSKTGFYCVGTAPLVSGEQYDIVVEWRNAYGELAAADYPKLPFYGGLALLYAILGFGWGFLYWQHRDDSLPVQNYITAIIIYLFVEQVLVWGYYDYVNVHGMNIGARIFQIVLSVLNAGRVSLSFFILLIVALGFGVVKQSLGPTMWKCRLLAIVHFVFGVAFAIASYNVTEDTAGWIFLAIVLPLAATMTAFYLWILTGLTNTRKDLERRKQSAKALMYRRLWRLLVWSISILMFMFFLNSVVITMRDEPDFLPSHWKSQWFVLDGWMSVLYLAVLGTICYLWRPTANNRRFAMSEEISQEEDDVFELGDREGDDDLEEGSANGESQATTLPDKSIPRTDTSTPMALQAHRAESARPDASAPSSSTRRIENDEGEIGETLFAVGDDDDFDRWTEDEGDDEDIGTQRLVKKDKDASKKD</sequence>
<evidence type="ECO:0000256" key="8">
    <source>
        <dbReference type="SAM" id="Phobius"/>
    </source>
</evidence>
<feature type="compositionally biased region" description="Low complexity" evidence="7">
    <location>
        <begin position="543"/>
        <end position="552"/>
    </location>
</feature>
<keyword evidence="5 8" id="KW-1133">Transmembrane helix</keyword>
<dbReference type="GO" id="GO:0005794">
    <property type="term" value="C:Golgi apparatus"/>
    <property type="evidence" value="ECO:0007669"/>
    <property type="project" value="TreeGrafter"/>
</dbReference>
<feature type="transmembrane region" description="Helical" evidence="8">
    <location>
        <begin position="299"/>
        <end position="323"/>
    </location>
</feature>
<feature type="compositionally biased region" description="Acidic residues" evidence="7">
    <location>
        <begin position="570"/>
        <end position="588"/>
    </location>
</feature>
<name>A0A0E9N8R5_SAICN</name>
<comment type="similarity">
    <text evidence="2">Belongs to the LU7TM family.</text>
</comment>
<feature type="domain" description="GOST seven transmembrane" evidence="9">
    <location>
        <begin position="224"/>
        <end position="476"/>
    </location>
</feature>
<reference evidence="11 12" key="1">
    <citation type="journal article" date="2011" name="J. Gen. Appl. Microbiol.">
        <title>Draft genome sequencing of the enigmatic yeast Saitoella complicata.</title>
        <authorList>
            <person name="Nishida H."/>
            <person name="Hamamoto M."/>
            <person name="Sugiyama J."/>
        </authorList>
    </citation>
    <scope>NUCLEOTIDE SEQUENCE [LARGE SCALE GENOMIC DNA]</scope>
    <source>
        <strain evidence="11 12">NRRL Y-17804</strain>
    </source>
</reference>
<evidence type="ECO:0000259" key="10">
    <source>
        <dbReference type="Pfam" id="PF21902"/>
    </source>
</evidence>
<evidence type="ECO:0000256" key="5">
    <source>
        <dbReference type="ARBA" id="ARBA00022989"/>
    </source>
</evidence>
<evidence type="ECO:0000256" key="3">
    <source>
        <dbReference type="ARBA" id="ARBA00022692"/>
    </source>
</evidence>
<reference evidence="11 12" key="2">
    <citation type="journal article" date="2014" name="J. Gen. Appl. Microbiol.">
        <title>The early diverging ascomycetous budding yeast Saitoella complicata has three histone deacetylases belonging to the Clr6, Hos2, and Rpd3 lineages.</title>
        <authorList>
            <person name="Nishida H."/>
            <person name="Matsumoto T."/>
            <person name="Kondo S."/>
            <person name="Hamamoto M."/>
            <person name="Yoshikawa H."/>
        </authorList>
    </citation>
    <scope>NUCLEOTIDE SEQUENCE [LARGE SCALE GENOMIC DNA]</scope>
    <source>
        <strain evidence="11 12">NRRL Y-17804</strain>
    </source>
</reference>
<dbReference type="OMA" id="TWGFYDF"/>
<dbReference type="PANTHER" id="PTHR21229">
    <property type="entry name" value="LUNG SEVEN TRANSMEMBRANE RECEPTOR"/>
    <property type="match status" value="1"/>
</dbReference>
<comment type="caution">
    <text evidence="11">The sequence shown here is derived from an EMBL/GenBank/DDBJ whole genome shotgun (WGS) entry which is preliminary data.</text>
</comment>
<keyword evidence="3 8" id="KW-0812">Transmembrane</keyword>
<feature type="compositionally biased region" description="Basic and acidic residues" evidence="7">
    <location>
        <begin position="594"/>
        <end position="604"/>
    </location>
</feature>
<organism evidence="11 12">
    <name type="scientific">Saitoella complicata (strain BCRC 22490 / CBS 7301 / JCM 7358 / NBRC 10748 / NRRL Y-17804)</name>
    <dbReference type="NCBI Taxonomy" id="698492"/>
    <lineage>
        <taxon>Eukaryota</taxon>
        <taxon>Fungi</taxon>
        <taxon>Dikarya</taxon>
        <taxon>Ascomycota</taxon>
        <taxon>Taphrinomycotina</taxon>
        <taxon>Taphrinomycotina incertae sedis</taxon>
        <taxon>Saitoella</taxon>
    </lineage>
</organism>
<keyword evidence="4" id="KW-0732">Signal</keyword>
<feature type="compositionally biased region" description="Acidic residues" evidence="7">
    <location>
        <begin position="496"/>
        <end position="505"/>
    </location>
</feature>
<keyword evidence="6 8" id="KW-0472">Membrane</keyword>
<dbReference type="InterPro" id="IPR053937">
    <property type="entry name" value="GOST_TM"/>
</dbReference>
<feature type="region of interest" description="Disordered" evidence="7">
    <location>
        <begin position="1"/>
        <end position="21"/>
    </location>
</feature>
<dbReference type="Proteomes" id="UP000033140">
    <property type="component" value="Unassembled WGS sequence"/>
</dbReference>
<feature type="transmembrane region" description="Helical" evidence="8">
    <location>
        <begin position="260"/>
        <end position="279"/>
    </location>
</feature>
<feature type="compositionally biased region" description="Polar residues" evidence="7">
    <location>
        <begin position="509"/>
        <end position="531"/>
    </location>
</feature>
<dbReference type="GO" id="GO:0016020">
    <property type="term" value="C:membrane"/>
    <property type="evidence" value="ECO:0007669"/>
    <property type="project" value="UniProtKB-SubCell"/>
</dbReference>
<accession>A0A0E9N8R5</accession>
<feature type="transmembrane region" description="Helical" evidence="8">
    <location>
        <begin position="361"/>
        <end position="387"/>
    </location>
</feature>
<evidence type="ECO:0000256" key="6">
    <source>
        <dbReference type="ARBA" id="ARBA00023136"/>
    </source>
</evidence>
<evidence type="ECO:0000256" key="2">
    <source>
        <dbReference type="ARBA" id="ARBA00007883"/>
    </source>
</evidence>
<dbReference type="InterPro" id="IPR053938">
    <property type="entry name" value="PTM1-like_N"/>
</dbReference>
<gene>
    <name evidence="11" type="ORF">G7K_0041-t1</name>
</gene>
<feature type="region of interest" description="Disordered" evidence="7">
    <location>
        <begin position="496"/>
        <end position="604"/>
    </location>
</feature>
<dbReference type="AlphaFoldDB" id="A0A0E9N8R5"/>
<evidence type="ECO:0000313" key="11">
    <source>
        <dbReference type="EMBL" id="GAO45790.1"/>
    </source>
</evidence>
<feature type="transmembrane region" description="Helical" evidence="8">
    <location>
        <begin position="408"/>
        <end position="432"/>
    </location>
</feature>
<dbReference type="STRING" id="698492.A0A0E9N8R5"/>
<feature type="domain" description="PTM1-like N-terminal" evidence="10">
    <location>
        <begin position="67"/>
        <end position="213"/>
    </location>
</feature>
<evidence type="ECO:0000256" key="7">
    <source>
        <dbReference type="SAM" id="MobiDB-lite"/>
    </source>
</evidence>
<keyword evidence="12" id="KW-1185">Reference proteome</keyword>
<dbReference type="Pfam" id="PF06814">
    <property type="entry name" value="GOST_TM"/>
    <property type="match status" value="1"/>
</dbReference>
<evidence type="ECO:0000256" key="4">
    <source>
        <dbReference type="ARBA" id="ARBA00022729"/>
    </source>
</evidence>
<feature type="transmembrane region" description="Helical" evidence="8">
    <location>
        <begin position="452"/>
        <end position="470"/>
    </location>
</feature>